<dbReference type="InterPro" id="IPR003593">
    <property type="entry name" value="AAA+_ATPase"/>
</dbReference>
<dbReference type="EMBL" id="PNIN01000073">
    <property type="protein sequence ID" value="PMP69401.1"/>
    <property type="molecule type" value="Genomic_DNA"/>
</dbReference>
<dbReference type="PANTHER" id="PTHR45772">
    <property type="entry name" value="CONSERVED COMPONENT OF ABC TRANSPORTER FOR NATURAL AMINO ACIDS-RELATED"/>
    <property type="match status" value="1"/>
</dbReference>
<keyword evidence="3 5" id="KW-0067">ATP-binding</keyword>
<dbReference type="Pfam" id="PF00005">
    <property type="entry name" value="ABC_tran"/>
    <property type="match status" value="1"/>
</dbReference>
<dbReference type="Proteomes" id="UP000242881">
    <property type="component" value="Unassembled WGS sequence"/>
</dbReference>
<dbReference type="GO" id="GO:0016887">
    <property type="term" value="F:ATP hydrolysis activity"/>
    <property type="evidence" value="ECO:0007669"/>
    <property type="project" value="InterPro"/>
</dbReference>
<evidence type="ECO:0000256" key="3">
    <source>
        <dbReference type="ARBA" id="ARBA00022840"/>
    </source>
</evidence>
<keyword evidence="1" id="KW-0813">Transport</keyword>
<reference evidence="5 6" key="1">
    <citation type="submission" date="2018-01" db="EMBL/GenBank/DDBJ databases">
        <title>Metagenomic assembled genomes from two thermal pools in the Uzon Caldera, Kamchatka, Russia.</title>
        <authorList>
            <person name="Wilkins L."/>
            <person name="Ettinger C."/>
        </authorList>
    </citation>
    <scope>NUCLEOTIDE SEQUENCE [LARGE SCALE GENOMIC DNA]</scope>
    <source>
        <strain evidence="5">ZAV-05</strain>
    </source>
</reference>
<dbReference type="GO" id="GO:0005524">
    <property type="term" value="F:ATP binding"/>
    <property type="evidence" value="ECO:0007669"/>
    <property type="project" value="UniProtKB-KW"/>
</dbReference>
<dbReference type="Gene3D" id="3.40.50.300">
    <property type="entry name" value="P-loop containing nucleotide triphosphate hydrolases"/>
    <property type="match status" value="1"/>
</dbReference>
<proteinExistence type="predicted"/>
<dbReference type="InterPro" id="IPR003439">
    <property type="entry name" value="ABC_transporter-like_ATP-bd"/>
</dbReference>
<dbReference type="PROSITE" id="PS50893">
    <property type="entry name" value="ABC_TRANSPORTER_2"/>
    <property type="match status" value="1"/>
</dbReference>
<accession>A0A2J6WGF2</accession>
<name>A0A2J6WGF2_9BACT</name>
<dbReference type="InterPro" id="IPR027417">
    <property type="entry name" value="P-loop_NTPase"/>
</dbReference>
<evidence type="ECO:0000256" key="2">
    <source>
        <dbReference type="ARBA" id="ARBA00022741"/>
    </source>
</evidence>
<sequence>MLSLRDISISFGGLKALTDVTFSIDDGINALIGPNGAGKTTLFNVISGFLKPDNGTVVFNNKDITFREPYEIFSMGISRTFQNLNLIKDVTLRENLYLGVFEKEKPSFLKDILRLNKRLWEKVNKKIEDVMDLTNVSKWQHLKPDSAPYGVLKNFELARALISNPDLILLDEPAAGLNNAEKENLGLIIDKIAGMGIRILMVEHDMSFVSSLAKYVVCLNFGKVIAMGTYTEIRQNKEVIKAYLGDTDA</sequence>
<dbReference type="SMART" id="SM00382">
    <property type="entry name" value="AAA"/>
    <property type="match status" value="1"/>
</dbReference>
<protein>
    <submittedName>
        <fullName evidence="5">ABC transporter ATP-binding protein</fullName>
    </submittedName>
</protein>
<evidence type="ECO:0000259" key="4">
    <source>
        <dbReference type="PROSITE" id="PS50893"/>
    </source>
</evidence>
<dbReference type="AlphaFoldDB" id="A0A2J6WGF2"/>
<dbReference type="CDD" id="cd03219">
    <property type="entry name" value="ABC_Mj1267_LivG_branched"/>
    <property type="match status" value="1"/>
</dbReference>
<evidence type="ECO:0000256" key="1">
    <source>
        <dbReference type="ARBA" id="ARBA00022448"/>
    </source>
</evidence>
<organism evidence="5 6">
    <name type="scientific">Calditerrivibrio nitroreducens</name>
    <dbReference type="NCBI Taxonomy" id="477976"/>
    <lineage>
        <taxon>Bacteria</taxon>
        <taxon>Pseudomonadati</taxon>
        <taxon>Deferribacterota</taxon>
        <taxon>Deferribacteres</taxon>
        <taxon>Deferribacterales</taxon>
        <taxon>Calditerrivibrionaceae</taxon>
    </lineage>
</organism>
<keyword evidence="2" id="KW-0547">Nucleotide-binding</keyword>
<feature type="domain" description="ABC transporter" evidence="4">
    <location>
        <begin position="2"/>
        <end position="246"/>
    </location>
</feature>
<gene>
    <name evidence="5" type="ORF">C0187_07100</name>
</gene>
<evidence type="ECO:0000313" key="5">
    <source>
        <dbReference type="EMBL" id="PMP69401.1"/>
    </source>
</evidence>
<dbReference type="Pfam" id="PF12399">
    <property type="entry name" value="BCA_ABC_TP_C"/>
    <property type="match status" value="1"/>
</dbReference>
<comment type="caution">
    <text evidence="5">The sequence shown here is derived from an EMBL/GenBank/DDBJ whole genome shotgun (WGS) entry which is preliminary data.</text>
</comment>
<dbReference type="SUPFAM" id="SSF52540">
    <property type="entry name" value="P-loop containing nucleoside triphosphate hydrolases"/>
    <property type="match status" value="1"/>
</dbReference>
<dbReference type="InterPro" id="IPR032823">
    <property type="entry name" value="BCA_ABC_TP_C"/>
</dbReference>
<evidence type="ECO:0000313" key="6">
    <source>
        <dbReference type="Proteomes" id="UP000242881"/>
    </source>
</evidence>
<dbReference type="InterPro" id="IPR051120">
    <property type="entry name" value="ABC_AA/LPS_Transport"/>
</dbReference>
<dbReference type="GO" id="GO:0005886">
    <property type="term" value="C:plasma membrane"/>
    <property type="evidence" value="ECO:0007669"/>
    <property type="project" value="TreeGrafter"/>
</dbReference>